<keyword evidence="3" id="KW-1185">Reference proteome</keyword>
<sequence>MMPADSAQPSHATLPGAVAKGGEKAEPRRRKRETARFKAAGYFHVYSDKGSIIGTEGCKAARSGGKKENIGRLQGMED</sequence>
<name>A0AA35LFQ6_9SAUR</name>
<dbReference type="EMBL" id="OX395141">
    <property type="protein sequence ID" value="CAI5794997.1"/>
    <property type="molecule type" value="Genomic_DNA"/>
</dbReference>
<evidence type="ECO:0000313" key="3">
    <source>
        <dbReference type="Proteomes" id="UP001178461"/>
    </source>
</evidence>
<reference evidence="2" key="1">
    <citation type="submission" date="2022-12" db="EMBL/GenBank/DDBJ databases">
        <authorList>
            <person name="Alioto T."/>
            <person name="Alioto T."/>
            <person name="Gomez Garrido J."/>
        </authorList>
    </citation>
    <scope>NUCLEOTIDE SEQUENCE</scope>
</reference>
<accession>A0AA35LFQ6</accession>
<gene>
    <name evidence="2" type="ORF">PODLI_1B021863</name>
</gene>
<protein>
    <submittedName>
        <fullName evidence="2">Uncharacterized protein</fullName>
    </submittedName>
</protein>
<proteinExistence type="predicted"/>
<dbReference type="Proteomes" id="UP001178461">
    <property type="component" value="Chromosome 15"/>
</dbReference>
<evidence type="ECO:0000313" key="2">
    <source>
        <dbReference type="EMBL" id="CAI5794997.1"/>
    </source>
</evidence>
<organism evidence="2 3">
    <name type="scientific">Podarcis lilfordi</name>
    <name type="common">Lilford's wall lizard</name>
    <dbReference type="NCBI Taxonomy" id="74358"/>
    <lineage>
        <taxon>Eukaryota</taxon>
        <taxon>Metazoa</taxon>
        <taxon>Chordata</taxon>
        <taxon>Craniata</taxon>
        <taxon>Vertebrata</taxon>
        <taxon>Euteleostomi</taxon>
        <taxon>Lepidosauria</taxon>
        <taxon>Squamata</taxon>
        <taxon>Bifurcata</taxon>
        <taxon>Unidentata</taxon>
        <taxon>Episquamata</taxon>
        <taxon>Laterata</taxon>
        <taxon>Lacertibaenia</taxon>
        <taxon>Lacertidae</taxon>
        <taxon>Podarcis</taxon>
    </lineage>
</organism>
<feature type="region of interest" description="Disordered" evidence="1">
    <location>
        <begin position="57"/>
        <end position="78"/>
    </location>
</feature>
<dbReference type="AlphaFoldDB" id="A0AA35LFQ6"/>
<evidence type="ECO:0000256" key="1">
    <source>
        <dbReference type="SAM" id="MobiDB-lite"/>
    </source>
</evidence>
<feature type="region of interest" description="Disordered" evidence="1">
    <location>
        <begin position="1"/>
        <end position="33"/>
    </location>
</feature>